<keyword evidence="1" id="KW-1133">Transmembrane helix</keyword>
<evidence type="ECO:0000313" key="4">
    <source>
        <dbReference type="Proteomes" id="UP001163947"/>
    </source>
</evidence>
<protein>
    <recommendedName>
        <fullName evidence="2">DUF7144 domain-containing protein</fullName>
    </recommendedName>
</protein>
<dbReference type="AlphaFoldDB" id="A0AA46SEM6"/>
<keyword evidence="1" id="KW-0472">Membrane</keyword>
<dbReference type="GeneID" id="83619684"/>
<feature type="transmembrane region" description="Helical" evidence="1">
    <location>
        <begin position="90"/>
        <end position="109"/>
    </location>
</feature>
<reference evidence="3" key="1">
    <citation type="submission" date="2022-09" db="EMBL/GenBank/DDBJ databases">
        <title>The genome sequence of Rhodococcus aetherivorans N1.</title>
        <authorList>
            <person name="Jiang W."/>
        </authorList>
    </citation>
    <scope>NUCLEOTIDE SEQUENCE</scope>
    <source>
        <strain evidence="3">N1</strain>
    </source>
</reference>
<dbReference type="RefSeq" id="WP_006945066.1">
    <property type="nucleotide sequence ID" value="NZ_CAVJ010000228.1"/>
</dbReference>
<dbReference type="EMBL" id="CP106982">
    <property type="protein sequence ID" value="UYF95074.1"/>
    <property type="molecule type" value="Genomic_DNA"/>
</dbReference>
<evidence type="ECO:0000313" key="3">
    <source>
        <dbReference type="EMBL" id="UYF95074.1"/>
    </source>
</evidence>
<organism evidence="3 4">
    <name type="scientific">Rhodococcus aetherivorans</name>
    <dbReference type="NCBI Taxonomy" id="191292"/>
    <lineage>
        <taxon>Bacteria</taxon>
        <taxon>Bacillati</taxon>
        <taxon>Actinomycetota</taxon>
        <taxon>Actinomycetes</taxon>
        <taxon>Mycobacteriales</taxon>
        <taxon>Nocardiaceae</taxon>
        <taxon>Rhodococcus</taxon>
    </lineage>
</organism>
<gene>
    <name evidence="3" type="ORF">OCS65_04665</name>
</gene>
<dbReference type="Pfam" id="PF23636">
    <property type="entry name" value="DUF7144"/>
    <property type="match status" value="1"/>
</dbReference>
<name>A0AA46SEM6_9NOCA</name>
<keyword evidence="1" id="KW-0812">Transmembrane</keyword>
<feature type="transmembrane region" description="Helical" evidence="1">
    <location>
        <begin position="21"/>
        <end position="45"/>
    </location>
</feature>
<feature type="transmembrane region" description="Helical" evidence="1">
    <location>
        <begin position="65"/>
        <end position="85"/>
    </location>
</feature>
<dbReference type="Proteomes" id="UP001163947">
    <property type="component" value="Chromosome"/>
</dbReference>
<accession>A0AA46SEM6</accession>
<evidence type="ECO:0000256" key="1">
    <source>
        <dbReference type="SAM" id="Phobius"/>
    </source>
</evidence>
<evidence type="ECO:0000259" key="2">
    <source>
        <dbReference type="Pfam" id="PF23636"/>
    </source>
</evidence>
<sequence length="140" mass="15126">MSEDVRHDPGSISVKQGIAAGTSVGAAVIMATVGIVQLLQGIAAVAEDELFVQGQEYTFKFDFTAWGWIHIVLGVVLVVVGIALITGATWARVAAIVVAALSILANFLWLPYYPWWSILIIALDVVVIWAVSTWNPRADY</sequence>
<feature type="transmembrane region" description="Helical" evidence="1">
    <location>
        <begin position="115"/>
        <end position="134"/>
    </location>
</feature>
<proteinExistence type="predicted"/>
<dbReference type="InterPro" id="IPR055568">
    <property type="entry name" value="DUF7144"/>
</dbReference>
<feature type="domain" description="DUF7144" evidence="2">
    <location>
        <begin position="24"/>
        <end position="135"/>
    </location>
</feature>